<dbReference type="InterPro" id="IPR023214">
    <property type="entry name" value="HAD_sf"/>
</dbReference>
<gene>
    <name evidence="1" type="ORF">FHP88_14150</name>
</gene>
<evidence type="ECO:0000313" key="1">
    <source>
        <dbReference type="EMBL" id="TVO71459.1"/>
    </source>
</evidence>
<dbReference type="OrthoDB" id="6196267at2"/>
<keyword evidence="1" id="KW-0378">Hydrolase</keyword>
<reference evidence="1 2" key="1">
    <citation type="submission" date="2019-07" db="EMBL/GenBank/DDBJ databases">
        <title>The pathways for chlorine oxyanion respiration interact through the shared metabolite chlorate.</title>
        <authorList>
            <person name="Barnum T.P."/>
            <person name="Cheng Y."/>
            <person name="Hill K.A."/>
            <person name="Lucas L.N."/>
            <person name="Carlson H.K."/>
            <person name="Coates J.D."/>
        </authorList>
    </citation>
    <scope>NUCLEOTIDE SEQUENCE [LARGE SCALE GENOMIC DNA]</scope>
    <source>
        <strain evidence="1 2">BK-1</strain>
    </source>
</reference>
<protein>
    <submittedName>
        <fullName evidence="1">HAD family hydrolase</fullName>
    </submittedName>
</protein>
<dbReference type="PANTHER" id="PTHR47478:SF1">
    <property type="entry name" value="PYRIMIDINE 5'-NUCLEOTIDASE YJJG"/>
    <property type="match status" value="1"/>
</dbReference>
<evidence type="ECO:0000313" key="2">
    <source>
        <dbReference type="Proteomes" id="UP000316649"/>
    </source>
</evidence>
<dbReference type="Gene3D" id="3.40.50.1000">
    <property type="entry name" value="HAD superfamily/HAD-like"/>
    <property type="match status" value="1"/>
</dbReference>
<accession>A0A558DZ45</accession>
<keyword evidence="2" id="KW-1185">Reference proteome</keyword>
<dbReference type="GO" id="GO:0016787">
    <property type="term" value="F:hydrolase activity"/>
    <property type="evidence" value="ECO:0007669"/>
    <property type="project" value="UniProtKB-KW"/>
</dbReference>
<sequence length="176" mass="19433">MTVVQTLHDLEGKPPSGYVRKLDIQHCIFDWGNTLMVDLPEMEGPMCSWSQVSMVEGADRVLAALSAQYRCHLATSAADSDEHQIRQALERVGLSRFIERIFCSHTLGCGKDSPQFYTQIQQSLGCPSSNIVMIGDSFSSDVASAIASGLQAVWFNPMRQSVPEGIIAIHYLEELI</sequence>
<dbReference type="RefSeq" id="WP_144359744.1">
    <property type="nucleotide sequence ID" value="NZ_VMNH01000021.1"/>
</dbReference>
<dbReference type="AlphaFoldDB" id="A0A558DZ45"/>
<comment type="caution">
    <text evidence="1">The sequence shown here is derived from an EMBL/GenBank/DDBJ whole genome shotgun (WGS) entry which is preliminary data.</text>
</comment>
<dbReference type="InterPro" id="IPR052550">
    <property type="entry name" value="Pyrimidine_5'-ntase_YjjG"/>
</dbReference>
<proteinExistence type="predicted"/>
<dbReference type="InterPro" id="IPR036412">
    <property type="entry name" value="HAD-like_sf"/>
</dbReference>
<dbReference type="PANTHER" id="PTHR47478">
    <property type="match status" value="1"/>
</dbReference>
<dbReference type="EMBL" id="VMNH01000021">
    <property type="protein sequence ID" value="TVO71459.1"/>
    <property type="molecule type" value="Genomic_DNA"/>
</dbReference>
<dbReference type="Proteomes" id="UP000316649">
    <property type="component" value="Unassembled WGS sequence"/>
</dbReference>
<dbReference type="Pfam" id="PF00702">
    <property type="entry name" value="Hydrolase"/>
    <property type="match status" value="1"/>
</dbReference>
<organism evidence="1 2">
    <name type="scientific">Sedimenticola selenatireducens</name>
    <dbReference type="NCBI Taxonomy" id="191960"/>
    <lineage>
        <taxon>Bacteria</taxon>
        <taxon>Pseudomonadati</taxon>
        <taxon>Pseudomonadota</taxon>
        <taxon>Gammaproteobacteria</taxon>
        <taxon>Chromatiales</taxon>
        <taxon>Sedimenticolaceae</taxon>
        <taxon>Sedimenticola</taxon>
    </lineage>
</organism>
<dbReference type="SUPFAM" id="SSF56784">
    <property type="entry name" value="HAD-like"/>
    <property type="match status" value="1"/>
</dbReference>
<name>A0A558DZ45_9GAMM</name>